<evidence type="ECO:0000313" key="3">
    <source>
        <dbReference type="EMBL" id="BCM88095.1"/>
    </source>
</evidence>
<gene>
    <name evidence="3" type="ORF">mvi_65560</name>
</gene>
<name>A0A8H8X0X6_9HYPH</name>
<protein>
    <recommendedName>
        <fullName evidence="2">Bacteriophage tail tape measure N-terminal domain-containing protein</fullName>
    </recommendedName>
</protein>
<evidence type="ECO:0000259" key="2">
    <source>
        <dbReference type="Pfam" id="PF06791"/>
    </source>
</evidence>
<dbReference type="KEGG" id="mind:mvi_65560"/>
<reference evidence="3" key="1">
    <citation type="submission" date="2020-11" db="EMBL/GenBank/DDBJ databases">
        <title>Complete genome sequence of a novel pathogenic Methylobacterium strain isolated from rice in Vietnam.</title>
        <authorList>
            <person name="Lai K."/>
            <person name="Okazaki S."/>
            <person name="Higashi K."/>
            <person name="Mori H."/>
            <person name="Toyoda A."/>
            <person name="Kurokawa K."/>
        </authorList>
    </citation>
    <scope>NUCLEOTIDE SEQUENCE</scope>
    <source>
        <strain evidence="3">VL1</strain>
        <plasmid evidence="3">pVL1_6</plasmid>
    </source>
</reference>
<dbReference type="Proteomes" id="UP000663508">
    <property type="component" value="Plasmid pVL1_6"/>
</dbReference>
<feature type="region of interest" description="Disordered" evidence="1">
    <location>
        <begin position="104"/>
        <end position="145"/>
    </location>
</feature>
<dbReference type="Pfam" id="PF06791">
    <property type="entry name" value="TMP_2"/>
    <property type="match status" value="1"/>
</dbReference>
<proteinExistence type="predicted"/>
<evidence type="ECO:0000313" key="4">
    <source>
        <dbReference type="Proteomes" id="UP000663508"/>
    </source>
</evidence>
<accession>A0A8H8X0X6</accession>
<dbReference type="InterPro" id="IPR009628">
    <property type="entry name" value="Phage_tape_measure_N"/>
</dbReference>
<geneLocation type="plasmid" evidence="3 4">
    <name>pVL1_6</name>
</geneLocation>
<dbReference type="EMBL" id="AP024151">
    <property type="protein sequence ID" value="BCM88095.1"/>
    <property type="molecule type" value="Genomic_DNA"/>
</dbReference>
<evidence type="ECO:0000256" key="1">
    <source>
        <dbReference type="SAM" id="MobiDB-lite"/>
    </source>
</evidence>
<dbReference type="AlphaFoldDB" id="A0A8H8X0X6"/>
<feature type="region of interest" description="Disordered" evidence="1">
    <location>
        <begin position="591"/>
        <end position="620"/>
    </location>
</feature>
<sequence>MTADLAALSFAVDSDPIKRAVSTLDDLVAASVRAEQGVARLGASGSTAARLATDIAKTGQAAGESAQTVDRLRDALGRFTSSAGTVSRVADGFKAGTQAAREFEAAAKRANQAAADAANQPRTPSLIDPPSPSNLPTPRNDNRRGLDTRDKLFIQYQAFDTASQLGSGASPLTVGLQQGTQVIQQLADREGGLKAGLKDVGASLLGLVTPTNVAIGAVGAVAAAVAVAAVQVSNDAKVFDKATQGIGRVNGNTASQLDNYARANAEAGKVSTSTAREIVAALAETGQVSDQVYGTIIQKASDYAKITGQDVSSATAELASMFANAGDGADAMAQKIGGLDDRTRQLIQTQIEQGDKTAAQTTLAEALKATIDANAAATTGWAAAWNTATAAADRYWEAAKRAVGIKLGVITESGQDALGRTQETLDNTNRTRAAIGLGPLRTGDRLVRERDTAAVIADQERRIAEGKAAEERADRASVTAGNIARAVDPNFAKLSTLRKQQSDLRDALADPLARSKISDLGQTEDAYTATTRAITSMTDATGKMVSVEEMARRQDQLRIDAINAKTDAEKASVAERQKAFELIGQTITPSDARGRVERAGTISRLESAKSGSGGGGSEALDDYDRAIKRAEDQTRKTQEQIASFGLGAGAAARYRTEQELLVAAKRSDREVTPELTRQIQEYADKAGEAATKLEAVRQASQQSFALQNFAGNSIVNVLDQIGSKGTTAASIISGLADSFKKAALQSVVMGTGPFAGLFGTGAAPGSGMAGGLVGSLFGALKGGNALQGPTATGATLDAAAGSSIFSAIGTGIRSLFGFAKGGSISGPGTSTSDSILARLSAGEFVVNAKSAQRHRGLLDQINGAGIPGYSEGGALNRYGLAMAGPPGAICGTPQGCEEMLA</sequence>
<organism evidence="3 4">
    <name type="scientific">Methylobacterium indicum</name>
    <dbReference type="NCBI Taxonomy" id="1775910"/>
    <lineage>
        <taxon>Bacteria</taxon>
        <taxon>Pseudomonadati</taxon>
        <taxon>Pseudomonadota</taxon>
        <taxon>Alphaproteobacteria</taxon>
        <taxon>Hyphomicrobiales</taxon>
        <taxon>Methylobacteriaceae</taxon>
        <taxon>Methylobacterium</taxon>
    </lineage>
</organism>
<feature type="domain" description="Bacteriophage tail tape measure N-terminal" evidence="2">
    <location>
        <begin position="155"/>
        <end position="347"/>
    </location>
</feature>
<dbReference type="RefSeq" id="WP_207184193.1">
    <property type="nucleotide sequence ID" value="NZ_AP024151.1"/>
</dbReference>
<keyword evidence="3" id="KW-0614">Plasmid</keyword>
<feature type="compositionally biased region" description="Low complexity" evidence="1">
    <location>
        <begin position="108"/>
        <end position="118"/>
    </location>
</feature>